<keyword evidence="8" id="KW-0226">DNA condensation</keyword>
<feature type="coiled-coil region" evidence="12">
    <location>
        <begin position="327"/>
        <end position="575"/>
    </location>
</feature>
<comment type="similarity">
    <text evidence="2">Belongs to the SMC family. SMC4 subfamily.</text>
</comment>
<dbReference type="GO" id="GO:0005634">
    <property type="term" value="C:nucleus"/>
    <property type="evidence" value="ECO:0007669"/>
    <property type="project" value="UniProtKB-SubCell"/>
</dbReference>
<evidence type="ECO:0000256" key="1">
    <source>
        <dbReference type="ARBA" id="ARBA00004123"/>
    </source>
</evidence>
<evidence type="ECO:0000313" key="15">
    <source>
        <dbReference type="EMBL" id="KAK6194388.1"/>
    </source>
</evidence>
<dbReference type="InterPro" id="IPR024704">
    <property type="entry name" value="SMC"/>
</dbReference>
<feature type="domain" description="SMC hinge" evidence="14">
    <location>
        <begin position="606"/>
        <end position="722"/>
    </location>
</feature>
<name>A0AAN8KK58_PATCE</name>
<evidence type="ECO:0000256" key="11">
    <source>
        <dbReference type="PIRNR" id="PIRNR005719"/>
    </source>
</evidence>
<dbReference type="Gene3D" id="1.10.287.1490">
    <property type="match status" value="1"/>
</dbReference>
<dbReference type="SUPFAM" id="SSF75553">
    <property type="entry name" value="Smc hinge domain"/>
    <property type="match status" value="1"/>
</dbReference>
<dbReference type="FunFam" id="3.40.50.300:FF:000585">
    <property type="entry name" value="Structural maintenance of chromosomes 4"/>
    <property type="match status" value="1"/>
</dbReference>
<dbReference type="FunFam" id="1.20.1060.20:FF:000003">
    <property type="entry name" value="Structural maintenance of chromosomes 4"/>
    <property type="match status" value="1"/>
</dbReference>
<dbReference type="Pfam" id="PF06470">
    <property type="entry name" value="SMC_hinge"/>
    <property type="match status" value="1"/>
</dbReference>
<feature type="coiled-coil region" evidence="12">
    <location>
        <begin position="913"/>
        <end position="1006"/>
    </location>
</feature>
<reference evidence="15 16" key="1">
    <citation type="submission" date="2024-01" db="EMBL/GenBank/DDBJ databases">
        <title>The genome of the rayed Mediterranean limpet Patella caerulea (Linnaeus, 1758).</title>
        <authorList>
            <person name="Anh-Thu Weber A."/>
            <person name="Halstead-Nussloch G."/>
        </authorList>
    </citation>
    <scope>NUCLEOTIDE SEQUENCE [LARGE SCALE GENOMIC DNA]</scope>
    <source>
        <strain evidence="15">AATW-2023a</strain>
        <tissue evidence="15">Whole specimen</tissue>
    </source>
</reference>
<dbReference type="PANTHER" id="PTHR18937:SF172">
    <property type="entry name" value="STRUCTURAL MAINTENANCE OF CHROMOSOMES PROTEIN"/>
    <property type="match status" value="1"/>
</dbReference>
<keyword evidence="6" id="KW-0067">ATP-binding</keyword>
<comment type="subcellular location">
    <subcellularLocation>
        <location evidence="1 11">Nucleus</location>
    </subcellularLocation>
</comment>
<dbReference type="GO" id="GO:0051301">
    <property type="term" value="P:cell division"/>
    <property type="evidence" value="ECO:0007669"/>
    <property type="project" value="UniProtKB-KW"/>
</dbReference>
<evidence type="ECO:0000259" key="14">
    <source>
        <dbReference type="SMART" id="SM00968"/>
    </source>
</evidence>
<evidence type="ECO:0000256" key="6">
    <source>
        <dbReference type="ARBA" id="ARBA00022840"/>
    </source>
</evidence>
<evidence type="ECO:0000256" key="12">
    <source>
        <dbReference type="SAM" id="Coils"/>
    </source>
</evidence>
<keyword evidence="16" id="KW-1185">Reference proteome</keyword>
<organism evidence="15 16">
    <name type="scientific">Patella caerulea</name>
    <name type="common">Rayed Mediterranean limpet</name>
    <dbReference type="NCBI Taxonomy" id="87958"/>
    <lineage>
        <taxon>Eukaryota</taxon>
        <taxon>Metazoa</taxon>
        <taxon>Spiralia</taxon>
        <taxon>Lophotrochozoa</taxon>
        <taxon>Mollusca</taxon>
        <taxon>Gastropoda</taxon>
        <taxon>Patellogastropoda</taxon>
        <taxon>Patelloidea</taxon>
        <taxon>Patellidae</taxon>
        <taxon>Patella</taxon>
    </lineage>
</organism>
<evidence type="ECO:0000256" key="10">
    <source>
        <dbReference type="ARBA" id="ARBA00023306"/>
    </source>
</evidence>
<keyword evidence="10" id="KW-0131">Cell cycle</keyword>
<dbReference type="GO" id="GO:0016887">
    <property type="term" value="F:ATP hydrolysis activity"/>
    <property type="evidence" value="ECO:0007669"/>
    <property type="project" value="InterPro"/>
</dbReference>
<dbReference type="Gene3D" id="3.40.50.300">
    <property type="entry name" value="P-loop containing nucleotide triphosphate hydrolases"/>
    <property type="match status" value="2"/>
</dbReference>
<dbReference type="GO" id="GO:0000796">
    <property type="term" value="C:condensin complex"/>
    <property type="evidence" value="ECO:0007669"/>
    <property type="project" value="TreeGrafter"/>
</dbReference>
<feature type="region of interest" description="Disordered" evidence="13">
    <location>
        <begin position="1"/>
        <end position="44"/>
    </location>
</feature>
<evidence type="ECO:0000256" key="8">
    <source>
        <dbReference type="ARBA" id="ARBA00023067"/>
    </source>
</evidence>
<dbReference type="Pfam" id="PF02463">
    <property type="entry name" value="SMC_N"/>
    <property type="match status" value="1"/>
</dbReference>
<dbReference type="InterPro" id="IPR036277">
    <property type="entry name" value="SMC_hinge_sf"/>
</dbReference>
<evidence type="ECO:0000256" key="4">
    <source>
        <dbReference type="ARBA" id="ARBA00022741"/>
    </source>
</evidence>
<evidence type="ECO:0000256" key="7">
    <source>
        <dbReference type="ARBA" id="ARBA00023054"/>
    </source>
</evidence>
<keyword evidence="5" id="KW-0498">Mitosis</keyword>
<dbReference type="InterPro" id="IPR027417">
    <property type="entry name" value="P-loop_NTPase"/>
</dbReference>
<dbReference type="SMART" id="SM00968">
    <property type="entry name" value="SMC_hinge"/>
    <property type="match status" value="1"/>
</dbReference>
<dbReference type="EMBL" id="JAZGQO010000001">
    <property type="protein sequence ID" value="KAK6194388.1"/>
    <property type="molecule type" value="Genomic_DNA"/>
</dbReference>
<proteinExistence type="inferred from homology"/>
<dbReference type="Gene3D" id="1.20.1060.20">
    <property type="match status" value="1"/>
</dbReference>
<dbReference type="GO" id="GO:0007076">
    <property type="term" value="P:mitotic chromosome condensation"/>
    <property type="evidence" value="ECO:0007669"/>
    <property type="project" value="TreeGrafter"/>
</dbReference>
<dbReference type="InterPro" id="IPR003395">
    <property type="entry name" value="RecF/RecN/SMC_N"/>
</dbReference>
<gene>
    <name evidence="15" type="ORF">SNE40_000029</name>
</gene>
<protein>
    <recommendedName>
        <fullName evidence="11">Structural maintenance of chromosomes protein</fullName>
    </recommendedName>
</protein>
<accession>A0AAN8KK58</accession>
<dbReference type="InterPro" id="IPR010935">
    <property type="entry name" value="SMC_hinge"/>
</dbReference>
<evidence type="ECO:0000256" key="3">
    <source>
        <dbReference type="ARBA" id="ARBA00022618"/>
    </source>
</evidence>
<dbReference type="Proteomes" id="UP001347796">
    <property type="component" value="Unassembled WGS sequence"/>
</dbReference>
<evidence type="ECO:0000313" key="16">
    <source>
        <dbReference type="Proteomes" id="UP001347796"/>
    </source>
</evidence>
<dbReference type="PANTHER" id="PTHR18937">
    <property type="entry name" value="STRUCTURAL MAINTENANCE OF CHROMOSOMES SMC FAMILY MEMBER"/>
    <property type="match status" value="1"/>
</dbReference>
<sequence>MPRYKKKTTTTAVAPPVEEDEHVDMETDKEPATEEVPQTPTVSRHFNPEEYRDVEIPAAPESVATYDANGPRLMISQIKNHNFKSYAGTQTLGPFHKSFTSIVGPNGSGKSNVIDSMLFVFGYRANKIRSKKLSVLLHNSEEHRDVNSCTVSVYFQRIIDTGPGDEDFTVVPDSELVVSRTAYKDNTSNYSVDGRKVTYKEVAALLRKCGIDLDHNRFLILQGEVEQIAMMKPKALTEHEDGMLEFLEDIIGSNRFKEPIDILSKRVETLNEYRAEKLNRVKVVEKEKDDLEGPKNEALEFLKQENELIGVKHQLYHVYIHECTENEEKAKAEYDKINEGLKEVDNKMSEITETKKVKAEEHKKTFKEFQELQKEIEVNKEKYNEFEQKDVKCREDLKHTKAQIKKQEAALVAETKKIEELKAVPAKSEKLVEELTVKLEKLESDKIQAEESVKKVMESLKTETMELQVEKDKKEEKVLELCQSVNEAKSKYQIAQSELDVYLSNQTREENKLKETSEKLETLEETLKTRKTSIIEMEKRIPELQKIVSKCKQDFKQVEEKEAKSTQTVRELREKLEVTRSSMQADMNKGKVIQALMEQKRLGNIPGIHGRLGDLGGIDKEYDVAISTACGSLDNIVVDTISTAQKCVDFLKKEDVGVATFIGLDKMQRLNEQANRKIKTPENVPRLFDLVKVKDPAFLPAFYYALRDTLVAQDLNQGTRIAYGKTRFRVVTLTGQVIDVAGTLSGGGSKVSKGRMGSAAVTDVDPKQLTAIEKSLEKATVETEEYRDNRDRLDDMIRTQEKDLKTLETNYELYKHEITGVTEQIPVLTKLVKEQKVKVKEVAPDAKQLQTMERKVDQFKQEFEKVASVSTKLQDEVKSLHTKIMEIGGSKLKAVQSNVDKISSEIDQVTGNITKTKVSVKTAQRNLKKAEDKLESTKEEIEENKLKMAELEKEFEEMEVGATKVLENYDQLQVKMKEVEAVIVELKKVMTELEEEETKLQKDTIDVRYQLDKYENIVKDNHLKTKHWKKEISKLTLTPIDGEEVVELQPLSQEIIQSVNKDQLQFKITVMEENLEKMKPNMAAITEYRKKEEVYLKRVSELDQITEIRDKQRRYHEDLRKQRLDEFMAGFSVITNKLKEMYQMITLGGDAELELIDSLDPFSEGIVFSVRPPRKSWKNISNLSGGEKTLSSLALVFALHHYKPTPLYVMDEIDAALDFKNVSIIANYIKERTRNAQFIIISLRSNMFELADRLVGIYKTHNCTKSVTINPNKLSLGSLDTNANIQPVVKETEKNDEEIFTEIIQAVS</sequence>
<keyword evidence="3" id="KW-0132">Cell division</keyword>
<evidence type="ECO:0000256" key="9">
    <source>
        <dbReference type="ARBA" id="ARBA00023242"/>
    </source>
</evidence>
<dbReference type="Gene3D" id="3.30.70.1620">
    <property type="match status" value="1"/>
</dbReference>
<keyword evidence="4" id="KW-0547">Nucleotide-binding</keyword>
<dbReference type="PIRSF" id="PIRSF005719">
    <property type="entry name" value="SMC"/>
    <property type="match status" value="1"/>
</dbReference>
<evidence type="ECO:0000256" key="13">
    <source>
        <dbReference type="SAM" id="MobiDB-lite"/>
    </source>
</evidence>
<dbReference type="GO" id="GO:0005524">
    <property type="term" value="F:ATP binding"/>
    <property type="evidence" value="ECO:0007669"/>
    <property type="project" value="UniProtKB-KW"/>
</dbReference>
<feature type="coiled-coil region" evidence="12">
    <location>
        <begin position="769"/>
        <end position="824"/>
    </location>
</feature>
<evidence type="ECO:0000256" key="2">
    <source>
        <dbReference type="ARBA" id="ARBA00006005"/>
    </source>
</evidence>
<keyword evidence="9 11" id="KW-0539">Nucleus</keyword>
<comment type="caution">
    <text evidence="15">The sequence shown here is derived from an EMBL/GenBank/DDBJ whole genome shotgun (WGS) entry which is preliminary data.</text>
</comment>
<evidence type="ECO:0000256" key="5">
    <source>
        <dbReference type="ARBA" id="ARBA00022776"/>
    </source>
</evidence>
<dbReference type="SUPFAM" id="SSF52540">
    <property type="entry name" value="P-loop containing nucleoside triphosphate hydrolases"/>
    <property type="match status" value="1"/>
</dbReference>
<dbReference type="FunFam" id="3.40.50.300:FF:000481">
    <property type="entry name" value="Structural maintenance of chromosomes 4"/>
    <property type="match status" value="1"/>
</dbReference>
<keyword evidence="7 12" id="KW-0175">Coiled coil</keyword>